<proteinExistence type="predicted"/>
<dbReference type="Proteomes" id="UP000192223">
    <property type="component" value="Unplaced"/>
</dbReference>
<feature type="transmembrane region" description="Helical" evidence="8">
    <location>
        <begin position="325"/>
        <end position="347"/>
    </location>
</feature>
<dbReference type="InterPro" id="IPR050549">
    <property type="entry name" value="MFS_Trehalose_Transporter"/>
</dbReference>
<keyword evidence="4" id="KW-0762">Sugar transport</keyword>
<keyword evidence="2" id="KW-0813">Transport</keyword>
<dbReference type="GO" id="GO:0022857">
    <property type="term" value="F:transmembrane transporter activity"/>
    <property type="evidence" value="ECO:0007669"/>
    <property type="project" value="InterPro"/>
</dbReference>
<dbReference type="Pfam" id="PF00083">
    <property type="entry name" value="Sugar_tr"/>
    <property type="match status" value="1"/>
</dbReference>
<feature type="transmembrane region" description="Helical" evidence="8">
    <location>
        <begin position="65"/>
        <end position="86"/>
    </location>
</feature>
<feature type="transmembrane region" description="Helical" evidence="8">
    <location>
        <begin position="95"/>
        <end position="114"/>
    </location>
</feature>
<feature type="transmembrane region" description="Helical" evidence="8">
    <location>
        <begin position="120"/>
        <end position="141"/>
    </location>
</feature>
<dbReference type="InParanoid" id="A0A7F5RLG6"/>
<keyword evidence="10" id="KW-1185">Reference proteome</keyword>
<name>A0A7F5RLG6_AGRPL</name>
<organism evidence="10 11">
    <name type="scientific">Agrilus planipennis</name>
    <name type="common">Emerald ash borer</name>
    <name type="synonym">Agrilus marcopoli</name>
    <dbReference type="NCBI Taxonomy" id="224129"/>
    <lineage>
        <taxon>Eukaryota</taxon>
        <taxon>Metazoa</taxon>
        <taxon>Ecdysozoa</taxon>
        <taxon>Arthropoda</taxon>
        <taxon>Hexapoda</taxon>
        <taxon>Insecta</taxon>
        <taxon>Pterygota</taxon>
        <taxon>Neoptera</taxon>
        <taxon>Endopterygota</taxon>
        <taxon>Coleoptera</taxon>
        <taxon>Polyphaga</taxon>
        <taxon>Elateriformia</taxon>
        <taxon>Buprestoidea</taxon>
        <taxon>Buprestidae</taxon>
        <taxon>Agrilinae</taxon>
        <taxon>Agrilus</taxon>
    </lineage>
</organism>
<dbReference type="GO" id="GO:0005886">
    <property type="term" value="C:plasma membrane"/>
    <property type="evidence" value="ECO:0007669"/>
    <property type="project" value="UniProtKB-SubCell"/>
</dbReference>
<comment type="subcellular location">
    <subcellularLocation>
        <location evidence="1">Cell membrane</location>
        <topology evidence="1">Multi-pass membrane protein</topology>
    </subcellularLocation>
</comment>
<dbReference type="InterPro" id="IPR005828">
    <property type="entry name" value="MFS_sugar_transport-like"/>
</dbReference>
<keyword evidence="3" id="KW-1003">Cell membrane</keyword>
<sequence>MVTLRIFNGKIKFGRDENKQWTQILAAITISMYAYLLGVSSNWTSPAIPKLISNDSHIPMTFEQTAYFGVLQSFCMAIFSFAGVFIGDAIGRKRTACIISVLQITTWLFIGFAQSPFLLYASRVTSGMCDALFLFSVLYYVTEITEKHIRGRIGILAPIWFSIGALVINMFGYYYSIRTTAFVMVIPPFIHFMVFSLMPESPYWLIQKDRLVEAKKQLQILRWREDVDKEFEEMTDSVRKQFTERGSYKDLFVVKSNRKAFVMALIARMAQQFSGTTAINGFMQYIFEEAGDGIPRHVSASICAALAAAASLSVTSVIDKYGRKPLMVISAGACSVTLFALSIFFYVKSTEVDTSSVSWLPLVFMLAFIAFYSSGLAIIPALILGELFPAPLKLKAVLVLTPFYGFFMMFTTKIFQLLVDNVAFYSPFLFYALITSGMTLTLYFTLIETKNKTFDEIQNILKGK</sequence>
<accession>A0A7F5RLG6</accession>
<evidence type="ECO:0000313" key="11">
    <source>
        <dbReference type="RefSeq" id="XP_025836862.1"/>
    </source>
</evidence>
<feature type="transmembrane region" description="Helical" evidence="8">
    <location>
        <begin position="181"/>
        <end position="198"/>
    </location>
</feature>
<dbReference type="PANTHER" id="PTHR48021:SF46">
    <property type="entry name" value="MAJOR FACILITATOR SUPERFAMILY (MFS) PROFILE DOMAIN-CONTAINING PROTEIN"/>
    <property type="match status" value="1"/>
</dbReference>
<keyword evidence="6 8" id="KW-1133">Transmembrane helix</keyword>
<dbReference type="FunFam" id="1.20.1250.20:FF:000218">
    <property type="entry name" value="facilitated trehalose transporter Tret1"/>
    <property type="match status" value="1"/>
</dbReference>
<evidence type="ECO:0000256" key="5">
    <source>
        <dbReference type="ARBA" id="ARBA00022692"/>
    </source>
</evidence>
<dbReference type="PANTHER" id="PTHR48021">
    <property type="match status" value="1"/>
</dbReference>
<dbReference type="Gene3D" id="1.20.1250.20">
    <property type="entry name" value="MFS general substrate transporter like domains"/>
    <property type="match status" value="1"/>
</dbReference>
<evidence type="ECO:0000256" key="8">
    <source>
        <dbReference type="SAM" id="Phobius"/>
    </source>
</evidence>
<dbReference type="SUPFAM" id="SSF103473">
    <property type="entry name" value="MFS general substrate transporter"/>
    <property type="match status" value="1"/>
</dbReference>
<dbReference type="AlphaFoldDB" id="A0A7F5RLG6"/>
<feature type="transmembrane region" description="Helical" evidence="8">
    <location>
        <begin position="298"/>
        <end position="318"/>
    </location>
</feature>
<dbReference type="InterPro" id="IPR020846">
    <property type="entry name" value="MFS_dom"/>
</dbReference>
<dbReference type="PROSITE" id="PS50850">
    <property type="entry name" value="MFS"/>
    <property type="match status" value="1"/>
</dbReference>
<gene>
    <name evidence="11" type="primary">LOC108732992</name>
</gene>
<protein>
    <submittedName>
        <fullName evidence="11">Facilitated trehalose transporter Tret1-like</fullName>
    </submittedName>
</protein>
<evidence type="ECO:0000256" key="6">
    <source>
        <dbReference type="ARBA" id="ARBA00022989"/>
    </source>
</evidence>
<evidence type="ECO:0000256" key="4">
    <source>
        <dbReference type="ARBA" id="ARBA00022597"/>
    </source>
</evidence>
<evidence type="ECO:0000256" key="1">
    <source>
        <dbReference type="ARBA" id="ARBA00004651"/>
    </source>
</evidence>
<evidence type="ECO:0000256" key="2">
    <source>
        <dbReference type="ARBA" id="ARBA00022448"/>
    </source>
</evidence>
<feature type="transmembrane region" description="Helical" evidence="8">
    <location>
        <begin position="153"/>
        <end position="175"/>
    </location>
</feature>
<feature type="domain" description="Major facilitator superfamily (MFS) profile" evidence="9">
    <location>
        <begin position="26"/>
        <end position="450"/>
    </location>
</feature>
<dbReference type="InterPro" id="IPR036259">
    <property type="entry name" value="MFS_trans_sf"/>
</dbReference>
<keyword evidence="7 8" id="KW-0472">Membrane</keyword>
<dbReference type="OrthoDB" id="6133115at2759"/>
<evidence type="ECO:0000313" key="10">
    <source>
        <dbReference type="Proteomes" id="UP000192223"/>
    </source>
</evidence>
<dbReference type="RefSeq" id="XP_025836862.1">
    <property type="nucleotide sequence ID" value="XM_025981077.1"/>
</dbReference>
<feature type="transmembrane region" description="Helical" evidence="8">
    <location>
        <begin position="424"/>
        <end position="446"/>
    </location>
</feature>
<keyword evidence="5 8" id="KW-0812">Transmembrane</keyword>
<dbReference type="KEGG" id="apln:108732992"/>
<evidence type="ECO:0000256" key="3">
    <source>
        <dbReference type="ARBA" id="ARBA00022475"/>
    </source>
</evidence>
<evidence type="ECO:0000259" key="9">
    <source>
        <dbReference type="PROSITE" id="PS50850"/>
    </source>
</evidence>
<reference evidence="11" key="1">
    <citation type="submission" date="2025-08" db="UniProtKB">
        <authorList>
            <consortium name="RefSeq"/>
        </authorList>
    </citation>
    <scope>IDENTIFICATION</scope>
    <source>
        <tissue evidence="11">Entire body</tissue>
    </source>
</reference>
<evidence type="ECO:0000256" key="7">
    <source>
        <dbReference type="ARBA" id="ARBA00023136"/>
    </source>
</evidence>
<feature type="transmembrane region" description="Helical" evidence="8">
    <location>
        <begin position="21"/>
        <end position="45"/>
    </location>
</feature>
<feature type="transmembrane region" description="Helical" evidence="8">
    <location>
        <begin position="396"/>
        <end position="418"/>
    </location>
</feature>
<feature type="transmembrane region" description="Helical" evidence="8">
    <location>
        <begin position="359"/>
        <end position="384"/>
    </location>
</feature>
<feature type="transmembrane region" description="Helical" evidence="8">
    <location>
        <begin position="265"/>
        <end position="286"/>
    </location>
</feature>
<dbReference type="GeneID" id="108732992"/>